<dbReference type="PANTHER" id="PTHR45960:SF2">
    <property type="entry name" value="PROTEIN DAUGHTER OF SEVENLESS"/>
    <property type="match status" value="1"/>
</dbReference>
<keyword evidence="1" id="KW-0812">Transmembrane</keyword>
<keyword evidence="1" id="KW-1133">Transmembrane helix</keyword>
<reference evidence="5" key="1">
    <citation type="submission" date="2017-02" db="UniProtKB">
        <authorList>
            <consortium name="WormBaseParasite"/>
        </authorList>
    </citation>
    <scope>IDENTIFICATION</scope>
</reference>
<proteinExistence type="predicted"/>
<evidence type="ECO:0000313" key="5">
    <source>
        <dbReference type="WBParaSite" id="HNAJ_0000181401-mRNA-1"/>
    </source>
</evidence>
<evidence type="ECO:0000313" key="4">
    <source>
        <dbReference type="Proteomes" id="UP000278807"/>
    </source>
</evidence>
<dbReference type="PROSITE" id="PS50003">
    <property type="entry name" value="PH_DOMAIN"/>
    <property type="match status" value="1"/>
</dbReference>
<dbReference type="InterPro" id="IPR001849">
    <property type="entry name" value="PH_domain"/>
</dbReference>
<organism evidence="5">
    <name type="scientific">Rodentolepis nana</name>
    <name type="common">Dwarf tapeworm</name>
    <name type="synonym">Hymenolepis nana</name>
    <dbReference type="NCBI Taxonomy" id="102285"/>
    <lineage>
        <taxon>Eukaryota</taxon>
        <taxon>Metazoa</taxon>
        <taxon>Spiralia</taxon>
        <taxon>Lophotrochozoa</taxon>
        <taxon>Platyhelminthes</taxon>
        <taxon>Cestoda</taxon>
        <taxon>Eucestoda</taxon>
        <taxon>Cyclophyllidea</taxon>
        <taxon>Hymenolepididae</taxon>
        <taxon>Rodentolepis</taxon>
    </lineage>
</organism>
<dbReference type="SMART" id="SM00233">
    <property type="entry name" value="PH"/>
    <property type="match status" value="1"/>
</dbReference>
<dbReference type="GO" id="GO:0005737">
    <property type="term" value="C:cytoplasm"/>
    <property type="evidence" value="ECO:0007669"/>
    <property type="project" value="TreeGrafter"/>
</dbReference>
<feature type="transmembrane region" description="Helical" evidence="1">
    <location>
        <begin position="196"/>
        <end position="214"/>
    </location>
</feature>
<dbReference type="EMBL" id="UZAE01000771">
    <property type="protein sequence ID" value="VDN97672.1"/>
    <property type="molecule type" value="Genomic_DNA"/>
</dbReference>
<dbReference type="GO" id="GO:0035591">
    <property type="term" value="F:signaling adaptor activity"/>
    <property type="evidence" value="ECO:0007669"/>
    <property type="project" value="TreeGrafter"/>
</dbReference>
<protein>
    <submittedName>
        <fullName evidence="5">PH domain-containing protein</fullName>
    </submittedName>
</protein>
<feature type="domain" description="PH" evidence="2">
    <location>
        <begin position="10"/>
        <end position="138"/>
    </location>
</feature>
<dbReference type="Pfam" id="PF00169">
    <property type="entry name" value="PH"/>
    <property type="match status" value="1"/>
</dbReference>
<dbReference type="InterPro" id="IPR046355">
    <property type="entry name" value="Gab1-4-like"/>
</dbReference>
<dbReference type="AlphaFoldDB" id="A0A0R3T437"/>
<dbReference type="OrthoDB" id="67516at2759"/>
<sequence length="238" mass="27418">MSEWKPIGREVLVNGYLRKAPSSLQSTKKQGLNIFCTGCNVLLEPRWKKRFCIFYKVRNATETQIFFEYYNKASDKNPRGSVDLNSCDCIYEQKVGNQLPNVFVVQTTYRGKRRDYLFSANTPEEMNEWISQLTKVLHMVPDQVSNPAPSDMTRRNGNSMNNFSPSRLVSTASKIPTFSKNSSNLLEVCCRCSLSFLYFFMILGLHLIFTYVFFARCVMIHGKKCSDFSLSKMTLYEG</sequence>
<evidence type="ECO:0000313" key="3">
    <source>
        <dbReference type="EMBL" id="VDN97672.1"/>
    </source>
</evidence>
<keyword evidence="4" id="KW-1185">Reference proteome</keyword>
<dbReference type="Gene3D" id="2.30.29.30">
    <property type="entry name" value="Pleckstrin-homology domain (PH domain)/Phosphotyrosine-binding domain (PTB)"/>
    <property type="match status" value="1"/>
</dbReference>
<dbReference type="GO" id="GO:0007165">
    <property type="term" value="P:signal transduction"/>
    <property type="evidence" value="ECO:0007669"/>
    <property type="project" value="TreeGrafter"/>
</dbReference>
<evidence type="ECO:0000256" key="1">
    <source>
        <dbReference type="SAM" id="Phobius"/>
    </source>
</evidence>
<dbReference type="SUPFAM" id="SSF50729">
    <property type="entry name" value="PH domain-like"/>
    <property type="match status" value="1"/>
</dbReference>
<dbReference type="PANTHER" id="PTHR45960">
    <property type="entry name" value="GRB2-ASSOCIATED-BINDING PROTEIN"/>
    <property type="match status" value="1"/>
</dbReference>
<dbReference type="Proteomes" id="UP000278807">
    <property type="component" value="Unassembled WGS sequence"/>
</dbReference>
<dbReference type="WBParaSite" id="HNAJ_0000181401-mRNA-1">
    <property type="protein sequence ID" value="HNAJ_0000181401-mRNA-1"/>
    <property type="gene ID" value="HNAJ_0000181401"/>
</dbReference>
<reference evidence="3 4" key="2">
    <citation type="submission" date="2018-11" db="EMBL/GenBank/DDBJ databases">
        <authorList>
            <consortium name="Pathogen Informatics"/>
        </authorList>
    </citation>
    <scope>NUCLEOTIDE SEQUENCE [LARGE SCALE GENOMIC DNA]</scope>
</reference>
<dbReference type="STRING" id="102285.A0A0R3T437"/>
<evidence type="ECO:0000259" key="2">
    <source>
        <dbReference type="PROSITE" id="PS50003"/>
    </source>
</evidence>
<gene>
    <name evidence="3" type="ORF">HNAJ_LOCUS1813</name>
</gene>
<keyword evidence="1" id="KW-0472">Membrane</keyword>
<accession>A0A0R3T437</accession>
<dbReference type="InterPro" id="IPR011993">
    <property type="entry name" value="PH-like_dom_sf"/>
</dbReference>
<name>A0A0R3T437_RODNA</name>